<evidence type="ECO:0000259" key="5">
    <source>
        <dbReference type="Pfam" id="PF08212"/>
    </source>
</evidence>
<organism evidence="6 7">
    <name type="scientific">Brachionus plicatilis</name>
    <name type="common">Marine rotifer</name>
    <name type="synonym">Brachionus muelleri</name>
    <dbReference type="NCBI Taxonomy" id="10195"/>
    <lineage>
        <taxon>Eukaryota</taxon>
        <taxon>Metazoa</taxon>
        <taxon>Spiralia</taxon>
        <taxon>Gnathifera</taxon>
        <taxon>Rotifera</taxon>
        <taxon>Eurotatoria</taxon>
        <taxon>Monogononta</taxon>
        <taxon>Pseudotrocha</taxon>
        <taxon>Ploima</taxon>
        <taxon>Brachionidae</taxon>
        <taxon>Brachionus</taxon>
    </lineage>
</organism>
<dbReference type="PANTHER" id="PTHR10612:SF34">
    <property type="entry name" value="APOLIPOPROTEIN D"/>
    <property type="match status" value="1"/>
</dbReference>
<dbReference type="GO" id="GO:0008289">
    <property type="term" value="F:lipid binding"/>
    <property type="evidence" value="ECO:0007669"/>
    <property type="project" value="UniProtKB-KW"/>
</dbReference>
<dbReference type="OrthoDB" id="565904at2759"/>
<dbReference type="GO" id="GO:0031409">
    <property type="term" value="F:pigment binding"/>
    <property type="evidence" value="ECO:0007669"/>
    <property type="project" value="InterPro"/>
</dbReference>
<comment type="similarity">
    <text evidence="1 4">Belongs to the calycin superfamily. Lipocalin family.</text>
</comment>
<dbReference type="InterPro" id="IPR000566">
    <property type="entry name" value="Lipocln_cytosolic_FA-bd_dom"/>
</dbReference>
<keyword evidence="4" id="KW-0732">Signal</keyword>
<keyword evidence="7" id="KW-1185">Reference proteome</keyword>
<feature type="chain" id="PRO_5017856958" evidence="4">
    <location>
        <begin position="18"/>
        <end position="189"/>
    </location>
</feature>
<name>A0A3M7Q9W8_BRAPC</name>
<evidence type="ECO:0000313" key="6">
    <source>
        <dbReference type="EMBL" id="RNA08200.1"/>
    </source>
</evidence>
<dbReference type="GO" id="GO:0005737">
    <property type="term" value="C:cytoplasm"/>
    <property type="evidence" value="ECO:0007669"/>
    <property type="project" value="TreeGrafter"/>
</dbReference>
<evidence type="ECO:0000256" key="1">
    <source>
        <dbReference type="ARBA" id="ARBA00006889"/>
    </source>
</evidence>
<comment type="caution">
    <text evidence="6">The sequence shown here is derived from an EMBL/GenBank/DDBJ whole genome shotgun (WGS) entry which is preliminary data.</text>
</comment>
<feature type="signal peptide" evidence="4">
    <location>
        <begin position="1"/>
        <end position="17"/>
    </location>
</feature>
<dbReference type="AlphaFoldDB" id="A0A3M7Q9W8"/>
<feature type="domain" description="Lipocalin/cytosolic fatty-acid binding" evidence="5">
    <location>
        <begin position="32"/>
        <end position="185"/>
    </location>
</feature>
<dbReference type="GO" id="GO:0000302">
    <property type="term" value="P:response to reactive oxygen species"/>
    <property type="evidence" value="ECO:0007669"/>
    <property type="project" value="TreeGrafter"/>
</dbReference>
<proteinExistence type="inferred from homology"/>
<dbReference type="Gene3D" id="2.40.128.20">
    <property type="match status" value="1"/>
</dbReference>
<dbReference type="PRINTS" id="PR01273">
    <property type="entry name" value="INVTBRTCOLOR"/>
</dbReference>
<protein>
    <submittedName>
        <fullName evidence="6">Apolipo D-like</fullName>
    </submittedName>
</protein>
<evidence type="ECO:0000256" key="2">
    <source>
        <dbReference type="ARBA" id="ARBA00023121"/>
    </source>
</evidence>
<evidence type="ECO:0000313" key="7">
    <source>
        <dbReference type="Proteomes" id="UP000276133"/>
    </source>
</evidence>
<evidence type="ECO:0000256" key="4">
    <source>
        <dbReference type="PIRNR" id="PIRNR036893"/>
    </source>
</evidence>
<dbReference type="GO" id="GO:0006629">
    <property type="term" value="P:lipid metabolic process"/>
    <property type="evidence" value="ECO:0007669"/>
    <property type="project" value="TreeGrafter"/>
</dbReference>
<gene>
    <name evidence="6" type="ORF">BpHYR1_024325</name>
</gene>
<dbReference type="Pfam" id="PF08212">
    <property type="entry name" value="Lipocalin_2"/>
    <property type="match status" value="1"/>
</dbReference>
<accession>A0A3M7Q9W8</accession>
<dbReference type="InterPro" id="IPR012674">
    <property type="entry name" value="Calycin"/>
</dbReference>
<dbReference type="SUPFAM" id="SSF50814">
    <property type="entry name" value="Lipocalins"/>
    <property type="match status" value="1"/>
</dbReference>
<dbReference type="PANTHER" id="PTHR10612">
    <property type="entry name" value="APOLIPOPROTEIN D"/>
    <property type="match status" value="1"/>
</dbReference>
<evidence type="ECO:0000256" key="3">
    <source>
        <dbReference type="ARBA" id="ARBA00023157"/>
    </source>
</evidence>
<keyword evidence="3" id="KW-1015">Disulfide bond</keyword>
<dbReference type="Proteomes" id="UP000276133">
    <property type="component" value="Unassembled WGS sequence"/>
</dbReference>
<reference evidence="6 7" key="1">
    <citation type="journal article" date="2018" name="Sci. Rep.">
        <title>Genomic signatures of local adaptation to the degree of environmental predictability in rotifers.</title>
        <authorList>
            <person name="Franch-Gras L."/>
            <person name="Hahn C."/>
            <person name="Garcia-Roger E.M."/>
            <person name="Carmona M.J."/>
            <person name="Serra M."/>
            <person name="Gomez A."/>
        </authorList>
    </citation>
    <scope>NUCLEOTIDE SEQUENCE [LARGE SCALE GENOMIC DNA]</scope>
    <source>
        <strain evidence="6">HYR1</strain>
    </source>
</reference>
<sequence length="189" mass="21283">MKFILLLVLTIVSLAKCDIFSCPSSPVMQSFDASSYVGKWYEIEKLSAGFEDNLKCVFAQYSPINGTHIKVQNNGFNTVTNELDTINGYAFVPNLNTPNHLLVALKVPINGFFIERIGKYDVWATDYVSYSLVYSCQFVPSINRKVENVFILSRTKTLNNSVLEQLKAMLSLKGFDTSRLSVTTQDCDY</sequence>
<dbReference type="InterPro" id="IPR022271">
    <property type="entry name" value="Lipocalin_ApoD"/>
</dbReference>
<dbReference type="PIRSF" id="PIRSF036893">
    <property type="entry name" value="Lipocalin_ApoD"/>
    <property type="match status" value="1"/>
</dbReference>
<keyword evidence="2" id="KW-0446">Lipid-binding</keyword>
<dbReference type="InterPro" id="IPR003057">
    <property type="entry name" value="Invtbrt_color"/>
</dbReference>
<dbReference type="EMBL" id="REGN01006813">
    <property type="protein sequence ID" value="RNA08200.1"/>
    <property type="molecule type" value="Genomic_DNA"/>
</dbReference>